<evidence type="ECO:0000313" key="9">
    <source>
        <dbReference type="EMBL" id="EHJ40539.1"/>
    </source>
</evidence>
<evidence type="ECO:0000256" key="2">
    <source>
        <dbReference type="ARBA" id="ARBA00022679"/>
    </source>
</evidence>
<dbReference type="eggNOG" id="COG0270">
    <property type="taxonomic scope" value="Bacteria"/>
</dbReference>
<feature type="active site" evidence="6">
    <location>
        <position position="163"/>
    </location>
</feature>
<dbReference type="GO" id="GO:0032259">
    <property type="term" value="P:methylation"/>
    <property type="evidence" value="ECO:0007669"/>
    <property type="project" value="UniProtKB-KW"/>
</dbReference>
<dbReference type="GO" id="GO:0003886">
    <property type="term" value="F:DNA (cytosine-5-)-methyltransferase activity"/>
    <property type="evidence" value="ECO:0007669"/>
    <property type="project" value="UniProtKB-EC"/>
</dbReference>
<reference evidence="9 10" key="1">
    <citation type="submission" date="2011-08" db="EMBL/GenBank/DDBJ databases">
        <authorList>
            <person name="Weinstock G."/>
            <person name="Sodergren E."/>
            <person name="Clifton S."/>
            <person name="Fulton L."/>
            <person name="Fulton B."/>
            <person name="Courtney L."/>
            <person name="Fronick C."/>
            <person name="Harrison M."/>
            <person name="Strong C."/>
            <person name="Farmer C."/>
            <person name="Delahaunty K."/>
            <person name="Markovic C."/>
            <person name="Hall O."/>
            <person name="Minx P."/>
            <person name="Tomlinson C."/>
            <person name="Mitreva M."/>
            <person name="Hou S."/>
            <person name="Chen J."/>
            <person name="Wollam A."/>
            <person name="Pepin K.H."/>
            <person name="Johnson M."/>
            <person name="Bhonagiri V."/>
            <person name="Zhang X."/>
            <person name="Suruliraj S."/>
            <person name="Warren W."/>
            <person name="Chinwalla A."/>
            <person name="Mardis E.R."/>
            <person name="Wilson R.K."/>
        </authorList>
    </citation>
    <scope>NUCLEOTIDE SEQUENCE [LARGE SCALE GENOMIC DNA]</scope>
    <source>
        <strain evidence="9 10">DSM 18206</strain>
    </source>
</reference>
<name>G6AXD4_9BACT</name>
<comment type="similarity">
    <text evidence="6 7">Belongs to the class I-like SAM-binding methyltransferase superfamily. C5-methyltransferase family.</text>
</comment>
<dbReference type="PANTHER" id="PTHR10629">
    <property type="entry name" value="CYTOSINE-SPECIFIC METHYLTRANSFERASE"/>
    <property type="match status" value="1"/>
</dbReference>
<dbReference type="NCBIfam" id="TIGR00675">
    <property type="entry name" value="dcm"/>
    <property type="match status" value="1"/>
</dbReference>
<evidence type="ECO:0000256" key="8">
    <source>
        <dbReference type="RuleBase" id="RU000417"/>
    </source>
</evidence>
<keyword evidence="2 6" id="KW-0808">Transferase</keyword>
<dbReference type="Gene3D" id="3.40.50.150">
    <property type="entry name" value="Vaccinia Virus protein VP39"/>
    <property type="match status" value="1"/>
</dbReference>
<proteinExistence type="inferred from homology"/>
<evidence type="ECO:0000256" key="6">
    <source>
        <dbReference type="PROSITE-ProRule" id="PRU01016"/>
    </source>
</evidence>
<dbReference type="Proteomes" id="UP000004407">
    <property type="component" value="Unassembled WGS sequence"/>
</dbReference>
<dbReference type="InterPro" id="IPR018117">
    <property type="entry name" value="C5_DNA_meth_AS"/>
</dbReference>
<evidence type="ECO:0000256" key="4">
    <source>
        <dbReference type="ARBA" id="ARBA00022747"/>
    </source>
</evidence>
<keyword evidence="3 6" id="KW-0949">S-adenosyl-L-methionine</keyword>
<sequence length="460" mass="51640">MLKEKSEGLHHYYNDCGQGELYPYEKSDFLSDIQLPINFPSAETTEKGKKHRVLSLFSGCGGMDLGFEGGFIANAKSFPTNSPSIKHTVKKDWVLLKRTDFTTVFANDILPEAETAWTTYMSRFGHTPETYHRMSIVDLVKMHNNGVEVFPKDIDVVTGGFPCQDFSVAGKRKGFDSDKNDMGKKRLDNAPSEETRGKLYFWMKQVIDIVRPKVFVAENVKGLVNLGDVKNIIQRDFASADGNGYIVLPPQVLNAGNYGVPESRERVIFIGIRKDALCEEAKQALTAENIPEKFDPYPHPTHAGNITDNGLLPKVTTYDVLKDLPEPADAIDPSQSIYSKAKFQTNGSQGQTEIKLDGLGPTIRSEHHGNIEFRRLSAEHGGKHIAELNNGMHERRLTPRECALIQTFPPDYRFVMPYNGRKYRLSSSGAYKVIGNAVPPVLAFNIAMRLQELWDKYFID</sequence>
<dbReference type="GO" id="GO:0009307">
    <property type="term" value="P:DNA restriction-modification system"/>
    <property type="evidence" value="ECO:0007669"/>
    <property type="project" value="UniProtKB-KW"/>
</dbReference>
<dbReference type="Gene3D" id="3.90.120.10">
    <property type="entry name" value="DNA Methylase, subunit A, domain 2"/>
    <property type="match status" value="1"/>
</dbReference>
<evidence type="ECO:0000256" key="7">
    <source>
        <dbReference type="RuleBase" id="RU000416"/>
    </source>
</evidence>
<organism evidence="9 10">
    <name type="scientific">Leyella stercorea DSM 18206</name>
    <dbReference type="NCBI Taxonomy" id="1002367"/>
    <lineage>
        <taxon>Bacteria</taxon>
        <taxon>Pseudomonadati</taxon>
        <taxon>Bacteroidota</taxon>
        <taxon>Bacteroidia</taxon>
        <taxon>Bacteroidales</taxon>
        <taxon>Prevotellaceae</taxon>
        <taxon>Leyella</taxon>
    </lineage>
</organism>
<evidence type="ECO:0000256" key="5">
    <source>
        <dbReference type="ARBA" id="ARBA00047422"/>
    </source>
</evidence>
<comment type="caution">
    <text evidence="9">The sequence shown here is derived from an EMBL/GenBank/DDBJ whole genome shotgun (WGS) entry which is preliminary data.</text>
</comment>
<dbReference type="EMBL" id="AFZZ01000113">
    <property type="protein sequence ID" value="EHJ40539.1"/>
    <property type="molecule type" value="Genomic_DNA"/>
</dbReference>
<gene>
    <name evidence="9" type="ORF">HMPREF0673_01288</name>
</gene>
<dbReference type="GeneID" id="78336990"/>
<dbReference type="InterPro" id="IPR050390">
    <property type="entry name" value="C5-Methyltransferase"/>
</dbReference>
<dbReference type="PANTHER" id="PTHR10629:SF52">
    <property type="entry name" value="DNA (CYTOSINE-5)-METHYLTRANSFERASE 1"/>
    <property type="match status" value="1"/>
</dbReference>
<dbReference type="AlphaFoldDB" id="G6AXD4"/>
<dbReference type="SUPFAM" id="SSF53335">
    <property type="entry name" value="S-adenosyl-L-methionine-dependent methyltransferases"/>
    <property type="match status" value="1"/>
</dbReference>
<dbReference type="InterPro" id="IPR029063">
    <property type="entry name" value="SAM-dependent_MTases_sf"/>
</dbReference>
<protein>
    <recommendedName>
        <fullName evidence="8">Cytosine-specific methyltransferase</fullName>
        <ecNumber evidence="8">2.1.1.37</ecNumber>
    </recommendedName>
</protein>
<dbReference type="InterPro" id="IPR031303">
    <property type="entry name" value="C5_meth_CS"/>
</dbReference>
<evidence type="ECO:0000256" key="1">
    <source>
        <dbReference type="ARBA" id="ARBA00022603"/>
    </source>
</evidence>
<keyword evidence="4" id="KW-0680">Restriction system</keyword>
<dbReference type="PROSITE" id="PS51679">
    <property type="entry name" value="SAM_MT_C5"/>
    <property type="match status" value="1"/>
</dbReference>
<accession>G6AXD4</accession>
<dbReference type="GO" id="GO:0044027">
    <property type="term" value="P:negative regulation of gene expression via chromosomal CpG island methylation"/>
    <property type="evidence" value="ECO:0007669"/>
    <property type="project" value="TreeGrafter"/>
</dbReference>
<dbReference type="PROSITE" id="PS00095">
    <property type="entry name" value="C5_MTASE_2"/>
    <property type="match status" value="1"/>
</dbReference>
<dbReference type="PRINTS" id="PR00105">
    <property type="entry name" value="C5METTRFRASE"/>
</dbReference>
<dbReference type="RefSeq" id="WP_007899246.1">
    <property type="nucleotide sequence ID" value="NZ_JH379413.1"/>
</dbReference>
<dbReference type="PROSITE" id="PS00094">
    <property type="entry name" value="C5_MTASE_1"/>
    <property type="match status" value="1"/>
</dbReference>
<dbReference type="PATRIC" id="fig|1002367.3.peg.1025"/>
<evidence type="ECO:0000313" key="10">
    <source>
        <dbReference type="Proteomes" id="UP000004407"/>
    </source>
</evidence>
<dbReference type="EC" id="2.1.1.37" evidence="8"/>
<dbReference type="GO" id="GO:0003677">
    <property type="term" value="F:DNA binding"/>
    <property type="evidence" value="ECO:0007669"/>
    <property type="project" value="TreeGrafter"/>
</dbReference>
<comment type="catalytic activity">
    <reaction evidence="5 8">
        <text>a 2'-deoxycytidine in DNA + S-adenosyl-L-methionine = a 5-methyl-2'-deoxycytidine in DNA + S-adenosyl-L-homocysteine + H(+)</text>
        <dbReference type="Rhea" id="RHEA:13681"/>
        <dbReference type="Rhea" id="RHEA-COMP:11369"/>
        <dbReference type="Rhea" id="RHEA-COMP:11370"/>
        <dbReference type="ChEBI" id="CHEBI:15378"/>
        <dbReference type="ChEBI" id="CHEBI:57856"/>
        <dbReference type="ChEBI" id="CHEBI:59789"/>
        <dbReference type="ChEBI" id="CHEBI:85452"/>
        <dbReference type="ChEBI" id="CHEBI:85454"/>
        <dbReference type="EC" id="2.1.1.37"/>
    </reaction>
</comment>
<evidence type="ECO:0000256" key="3">
    <source>
        <dbReference type="ARBA" id="ARBA00022691"/>
    </source>
</evidence>
<dbReference type="Pfam" id="PF00145">
    <property type="entry name" value="DNA_methylase"/>
    <property type="match status" value="1"/>
</dbReference>
<dbReference type="HOGENOM" id="CLU_006958_2_1_10"/>
<dbReference type="InterPro" id="IPR001525">
    <property type="entry name" value="C5_MeTfrase"/>
</dbReference>
<keyword evidence="1 6" id="KW-0489">Methyltransferase</keyword>